<name>A0ABU1H0M9_9GAMM</name>
<dbReference type="Proteomes" id="UP001269375">
    <property type="component" value="Unassembled WGS sequence"/>
</dbReference>
<dbReference type="EMBL" id="JARWAO010000010">
    <property type="protein sequence ID" value="MDR5897317.1"/>
    <property type="molecule type" value="Genomic_DNA"/>
</dbReference>
<sequence length="64" mass="6850">MTMANSDNVTSMLNLAQNDGTLENCVIVGEAKGDESKQVKIFTPTADRAAIVALLKRAIARLET</sequence>
<accession>A0ABU1H0M9</accession>
<dbReference type="RefSeq" id="WP_251595621.1">
    <property type="nucleotide sequence ID" value="NZ_JAMLJI010000006.1"/>
</dbReference>
<protein>
    <submittedName>
        <fullName evidence="1">Uncharacterized protein</fullName>
    </submittedName>
</protein>
<gene>
    <name evidence="1" type="ORF">QC825_14695</name>
</gene>
<organism evidence="1 2">
    <name type="scientific">Larsenimonas suaedae</name>
    <dbReference type="NCBI Taxonomy" id="1851019"/>
    <lineage>
        <taxon>Bacteria</taxon>
        <taxon>Pseudomonadati</taxon>
        <taxon>Pseudomonadota</taxon>
        <taxon>Gammaproteobacteria</taxon>
        <taxon>Oceanospirillales</taxon>
        <taxon>Halomonadaceae</taxon>
        <taxon>Larsenimonas</taxon>
    </lineage>
</organism>
<proteinExistence type="predicted"/>
<keyword evidence="2" id="KW-1185">Reference proteome</keyword>
<reference evidence="1 2" key="1">
    <citation type="submission" date="2023-04" db="EMBL/GenBank/DDBJ databases">
        <title>A long-awaited taxogenomic arrangement of the family Halomonadaceae.</title>
        <authorList>
            <person name="De La Haba R."/>
            <person name="Chuvochina M."/>
            <person name="Wittouck S."/>
            <person name="Arahal D.R."/>
            <person name="Sanchez-Porro C."/>
            <person name="Hugenholtz P."/>
            <person name="Ventosa A."/>
        </authorList>
    </citation>
    <scope>NUCLEOTIDE SEQUENCE [LARGE SCALE GENOMIC DNA]</scope>
    <source>
        <strain evidence="1 2">DSM 22428</strain>
    </source>
</reference>
<evidence type="ECO:0000313" key="1">
    <source>
        <dbReference type="EMBL" id="MDR5897317.1"/>
    </source>
</evidence>
<evidence type="ECO:0000313" key="2">
    <source>
        <dbReference type="Proteomes" id="UP001269375"/>
    </source>
</evidence>
<comment type="caution">
    <text evidence="1">The sequence shown here is derived from an EMBL/GenBank/DDBJ whole genome shotgun (WGS) entry which is preliminary data.</text>
</comment>